<name>A0AAW0FP85_9APHY</name>
<dbReference type="Pfam" id="PF20151">
    <property type="entry name" value="DUF6533"/>
    <property type="match status" value="1"/>
</dbReference>
<feature type="transmembrane region" description="Helical" evidence="2">
    <location>
        <begin position="239"/>
        <end position="258"/>
    </location>
</feature>
<feature type="region of interest" description="Disordered" evidence="1">
    <location>
        <begin position="316"/>
        <end position="351"/>
    </location>
</feature>
<evidence type="ECO:0000259" key="3">
    <source>
        <dbReference type="Pfam" id="PF20151"/>
    </source>
</evidence>
<proteinExistence type="predicted"/>
<gene>
    <name evidence="4" type="ORF">QCA50_013758</name>
</gene>
<feature type="domain" description="DUF6533" evidence="3">
    <location>
        <begin position="23"/>
        <end position="67"/>
    </location>
</feature>
<evidence type="ECO:0000256" key="1">
    <source>
        <dbReference type="SAM" id="MobiDB-lite"/>
    </source>
</evidence>
<evidence type="ECO:0000256" key="2">
    <source>
        <dbReference type="SAM" id="Phobius"/>
    </source>
</evidence>
<reference evidence="4 5" key="1">
    <citation type="submission" date="2022-09" db="EMBL/GenBank/DDBJ databases">
        <authorList>
            <person name="Palmer J.M."/>
        </authorList>
    </citation>
    <scope>NUCLEOTIDE SEQUENCE [LARGE SCALE GENOMIC DNA]</scope>
    <source>
        <strain evidence="4 5">DSM 7382</strain>
    </source>
</reference>
<feature type="transmembrane region" description="Helical" evidence="2">
    <location>
        <begin position="51"/>
        <end position="74"/>
    </location>
</feature>
<keyword evidence="5" id="KW-1185">Reference proteome</keyword>
<comment type="caution">
    <text evidence="4">The sequence shown here is derived from an EMBL/GenBank/DDBJ whole genome shotgun (WGS) entry which is preliminary data.</text>
</comment>
<keyword evidence="2" id="KW-0812">Transmembrane</keyword>
<feature type="compositionally biased region" description="Basic and acidic residues" evidence="1">
    <location>
        <begin position="329"/>
        <end position="347"/>
    </location>
</feature>
<keyword evidence="2" id="KW-1133">Transmembrane helix</keyword>
<organism evidence="4 5">
    <name type="scientific">Cerrena zonata</name>
    <dbReference type="NCBI Taxonomy" id="2478898"/>
    <lineage>
        <taxon>Eukaryota</taxon>
        <taxon>Fungi</taxon>
        <taxon>Dikarya</taxon>
        <taxon>Basidiomycota</taxon>
        <taxon>Agaricomycotina</taxon>
        <taxon>Agaricomycetes</taxon>
        <taxon>Polyporales</taxon>
        <taxon>Cerrenaceae</taxon>
        <taxon>Cerrena</taxon>
    </lineage>
</organism>
<dbReference type="Proteomes" id="UP001385951">
    <property type="component" value="Unassembled WGS sequence"/>
</dbReference>
<feature type="transmembrane region" description="Helical" evidence="2">
    <location>
        <begin position="168"/>
        <end position="187"/>
    </location>
</feature>
<sequence length="383" mass="42964">MSGALTQSQLNEAASHLMAAKMFSLASCVMLFYDMAITFGDEVEKIWKQRITGATVLWFLNRYLSPLGYIIIIVSFHDRWPDSVCDRYILYPEILKIFTAFVIGVIFILRLYSIYSRSVPVLVTFSLLLAAELGTKIWAFTDGTRLILPPQLDGCILVGRSPSGERMVYTWAAELVFDTLVFFATLYRTIHLYRNSQGGTAQSLIRVIMRDGILYFAVIFGTNVVTVTMFVAATPDLKVVNASFSTLITSLMVSRLMLNLRRQAARTHEAVPYKFSEGSDVPSLNITPHYASKYTVAGAEPTFASTIIGNLGAPISHWGDSEDESQDSDEQHGNEARRRMETIEMGRRGQGKIAVEVTEEVMIDVEDDIHYTPRSHGLHYPKQ</sequence>
<evidence type="ECO:0000313" key="4">
    <source>
        <dbReference type="EMBL" id="KAK7683085.1"/>
    </source>
</evidence>
<evidence type="ECO:0000313" key="5">
    <source>
        <dbReference type="Proteomes" id="UP001385951"/>
    </source>
</evidence>
<dbReference type="AlphaFoldDB" id="A0AAW0FP85"/>
<dbReference type="EMBL" id="JASBNA010000032">
    <property type="protein sequence ID" value="KAK7683085.1"/>
    <property type="molecule type" value="Genomic_DNA"/>
</dbReference>
<keyword evidence="2" id="KW-0472">Membrane</keyword>
<protein>
    <recommendedName>
        <fullName evidence="3">DUF6533 domain-containing protein</fullName>
    </recommendedName>
</protein>
<feature type="transmembrane region" description="Helical" evidence="2">
    <location>
        <begin position="213"/>
        <end position="233"/>
    </location>
</feature>
<dbReference type="InterPro" id="IPR045340">
    <property type="entry name" value="DUF6533"/>
</dbReference>
<accession>A0AAW0FP85</accession>
<feature type="transmembrane region" description="Helical" evidence="2">
    <location>
        <begin position="119"/>
        <end position="140"/>
    </location>
</feature>
<feature type="transmembrane region" description="Helical" evidence="2">
    <location>
        <begin position="94"/>
        <end position="112"/>
    </location>
</feature>
<feature type="transmembrane region" description="Helical" evidence="2">
    <location>
        <begin position="20"/>
        <end position="39"/>
    </location>
</feature>